<proteinExistence type="inferred from homology"/>
<comment type="catalytic activity">
    <reaction evidence="10">
        <text>L-leucine + 2-oxoglutarate = 4-methyl-2-oxopentanoate + L-glutamate</text>
        <dbReference type="Rhea" id="RHEA:18321"/>
        <dbReference type="ChEBI" id="CHEBI:16810"/>
        <dbReference type="ChEBI" id="CHEBI:17865"/>
        <dbReference type="ChEBI" id="CHEBI:29985"/>
        <dbReference type="ChEBI" id="CHEBI:57427"/>
        <dbReference type="EC" id="2.6.1.42"/>
    </reaction>
</comment>
<evidence type="ECO:0000256" key="8">
    <source>
        <dbReference type="ARBA" id="ARBA00048212"/>
    </source>
</evidence>
<comment type="catalytic activity">
    <reaction evidence="9">
        <text>L-isoleucine + 2-oxoglutarate = (S)-3-methyl-2-oxopentanoate + L-glutamate</text>
        <dbReference type="Rhea" id="RHEA:24801"/>
        <dbReference type="ChEBI" id="CHEBI:16810"/>
        <dbReference type="ChEBI" id="CHEBI:29985"/>
        <dbReference type="ChEBI" id="CHEBI:35146"/>
        <dbReference type="ChEBI" id="CHEBI:58045"/>
        <dbReference type="EC" id="2.6.1.42"/>
    </reaction>
</comment>
<protein>
    <recommendedName>
        <fullName evidence="6">branched-chain-amino-acid transaminase</fullName>
        <ecNumber evidence="6">2.6.1.42</ecNumber>
    </recommendedName>
</protein>
<keyword evidence="13" id="KW-0808">Transferase</keyword>
<comment type="pathway">
    <text evidence="2">Amino-acid biosynthesis; L-isoleucine biosynthesis; L-isoleucine from 2-oxobutanoate: step 4/4.</text>
</comment>
<reference evidence="13" key="1">
    <citation type="submission" date="2020-08" db="EMBL/GenBank/DDBJ databases">
        <title>Pontibacter sp. SD6 16S ribosomal RNA gene Genome sequencing and assembly.</title>
        <authorList>
            <person name="Kang M."/>
        </authorList>
    </citation>
    <scope>NUCLEOTIDE SEQUENCE</scope>
    <source>
        <strain evidence="13">SD6</strain>
    </source>
</reference>
<evidence type="ECO:0000256" key="7">
    <source>
        <dbReference type="ARBA" id="ARBA00022898"/>
    </source>
</evidence>
<dbReference type="InterPro" id="IPR036038">
    <property type="entry name" value="Aminotransferase-like"/>
</dbReference>
<dbReference type="GO" id="GO:0046394">
    <property type="term" value="P:carboxylic acid biosynthetic process"/>
    <property type="evidence" value="ECO:0007669"/>
    <property type="project" value="UniProtKB-ARBA"/>
</dbReference>
<comment type="catalytic activity">
    <reaction evidence="8">
        <text>L-valine + 2-oxoglutarate = 3-methyl-2-oxobutanoate + L-glutamate</text>
        <dbReference type="Rhea" id="RHEA:24813"/>
        <dbReference type="ChEBI" id="CHEBI:11851"/>
        <dbReference type="ChEBI" id="CHEBI:16810"/>
        <dbReference type="ChEBI" id="CHEBI:29985"/>
        <dbReference type="ChEBI" id="CHEBI:57762"/>
        <dbReference type="EC" id="2.6.1.42"/>
    </reaction>
</comment>
<dbReference type="Gene3D" id="3.30.470.10">
    <property type="match status" value="1"/>
</dbReference>
<dbReference type="AlphaFoldDB" id="A0A923SHH0"/>
<evidence type="ECO:0000256" key="12">
    <source>
        <dbReference type="RuleBase" id="RU004516"/>
    </source>
</evidence>
<dbReference type="Proteomes" id="UP000603640">
    <property type="component" value="Unassembled WGS sequence"/>
</dbReference>
<dbReference type="SUPFAM" id="SSF56752">
    <property type="entry name" value="D-aminoacid aminotransferase-like PLP-dependent enzymes"/>
    <property type="match status" value="1"/>
</dbReference>
<evidence type="ECO:0000256" key="5">
    <source>
        <dbReference type="ARBA" id="ARBA00009320"/>
    </source>
</evidence>
<evidence type="ECO:0000256" key="2">
    <source>
        <dbReference type="ARBA" id="ARBA00004824"/>
    </source>
</evidence>
<dbReference type="InterPro" id="IPR043132">
    <property type="entry name" value="BCAT-like_C"/>
</dbReference>
<dbReference type="PANTHER" id="PTHR42743">
    <property type="entry name" value="AMINO-ACID AMINOTRANSFERASE"/>
    <property type="match status" value="1"/>
</dbReference>
<name>A0A923SHH0_9BACT</name>
<dbReference type="Pfam" id="PF01063">
    <property type="entry name" value="Aminotran_4"/>
    <property type="match status" value="1"/>
</dbReference>
<dbReference type="PROSITE" id="PS00770">
    <property type="entry name" value="AA_TRANSFER_CLASS_4"/>
    <property type="match status" value="1"/>
</dbReference>
<evidence type="ECO:0000313" key="13">
    <source>
        <dbReference type="EMBL" id="MBC5991734.1"/>
    </source>
</evidence>
<keyword evidence="7 12" id="KW-0663">Pyridoxal phosphate</keyword>
<organism evidence="13 14">
    <name type="scientific">Pontibacter cellulosilyticus</name>
    <dbReference type="NCBI Taxonomy" id="1720253"/>
    <lineage>
        <taxon>Bacteria</taxon>
        <taxon>Pseudomonadati</taxon>
        <taxon>Bacteroidota</taxon>
        <taxon>Cytophagia</taxon>
        <taxon>Cytophagales</taxon>
        <taxon>Hymenobacteraceae</taxon>
        <taxon>Pontibacter</taxon>
    </lineage>
</organism>
<evidence type="ECO:0000256" key="4">
    <source>
        <dbReference type="ARBA" id="ARBA00005072"/>
    </source>
</evidence>
<keyword evidence="14" id="KW-1185">Reference proteome</keyword>
<dbReference type="RefSeq" id="WP_187065723.1">
    <property type="nucleotide sequence ID" value="NZ_JACRVF010000001.1"/>
</dbReference>
<evidence type="ECO:0000256" key="10">
    <source>
        <dbReference type="ARBA" id="ARBA00049229"/>
    </source>
</evidence>
<accession>A0A923SHH0</accession>
<comment type="similarity">
    <text evidence="5 11">Belongs to the class-IV pyridoxal-phosphate-dependent aminotransferase family.</text>
</comment>
<comment type="caution">
    <text evidence="13">The sequence shown here is derived from an EMBL/GenBank/DDBJ whole genome shotgun (WGS) entry which is preliminary data.</text>
</comment>
<dbReference type="PANTHER" id="PTHR42743:SF11">
    <property type="entry name" value="AMINODEOXYCHORISMATE LYASE"/>
    <property type="match status" value="1"/>
</dbReference>
<evidence type="ECO:0000256" key="9">
    <source>
        <dbReference type="ARBA" id="ARBA00048798"/>
    </source>
</evidence>
<comment type="pathway">
    <text evidence="4">Amino-acid biosynthesis; L-leucine biosynthesis; L-leucine from 3-methyl-2-oxobutanoate: step 4/4.</text>
</comment>
<dbReference type="GO" id="GO:0004084">
    <property type="term" value="F:branched-chain-amino-acid transaminase activity"/>
    <property type="evidence" value="ECO:0007669"/>
    <property type="project" value="UniProtKB-EC"/>
</dbReference>
<dbReference type="InterPro" id="IPR043131">
    <property type="entry name" value="BCAT-like_N"/>
</dbReference>
<evidence type="ECO:0000256" key="6">
    <source>
        <dbReference type="ARBA" id="ARBA00013053"/>
    </source>
</evidence>
<dbReference type="InterPro" id="IPR018300">
    <property type="entry name" value="Aminotrans_IV_CS"/>
</dbReference>
<gene>
    <name evidence="13" type="ORF">H8S84_02670</name>
</gene>
<dbReference type="Gene3D" id="3.20.10.10">
    <property type="entry name" value="D-amino Acid Aminotransferase, subunit A, domain 2"/>
    <property type="match status" value="1"/>
</dbReference>
<evidence type="ECO:0000256" key="3">
    <source>
        <dbReference type="ARBA" id="ARBA00004931"/>
    </source>
</evidence>
<dbReference type="EC" id="2.6.1.42" evidence="6"/>
<evidence type="ECO:0000256" key="11">
    <source>
        <dbReference type="RuleBase" id="RU004106"/>
    </source>
</evidence>
<sequence>MHLLFNHRLLREEELKLSLSNRAFQYNDGFFETVMVVNGQLRFWQDHVARISEAAESLQLDLPSYFYQPEFEQALLQLAAKNQATSYGRLKLKVWRAGAGLYTPEITSADWLATVVEASPASAESISIGICQSIKTVYSPLSHFKGPNAPIYTLAGIEKKTTNFDDMLLLSTQGMVSELISSNLFWVMDNKLFTPALDTGCVNGIARRNILRWCRQNNVKVHDAYFTPQRLLDAHAVFAANVTGMRSIKQLQGQSLQQDSSIISQLQVDLF</sequence>
<dbReference type="EMBL" id="JACRVF010000001">
    <property type="protein sequence ID" value="MBC5991734.1"/>
    <property type="molecule type" value="Genomic_DNA"/>
</dbReference>
<dbReference type="InterPro" id="IPR050571">
    <property type="entry name" value="Class-IV_PLP-Dep_Aminotrnsfr"/>
</dbReference>
<evidence type="ECO:0000256" key="1">
    <source>
        <dbReference type="ARBA" id="ARBA00001933"/>
    </source>
</evidence>
<evidence type="ECO:0000313" key="14">
    <source>
        <dbReference type="Proteomes" id="UP000603640"/>
    </source>
</evidence>
<comment type="cofactor">
    <cofactor evidence="1 12">
        <name>pyridoxal 5'-phosphate</name>
        <dbReference type="ChEBI" id="CHEBI:597326"/>
    </cofactor>
</comment>
<comment type="pathway">
    <text evidence="3">Amino-acid biosynthesis; L-valine biosynthesis; L-valine from pyruvate: step 4/4.</text>
</comment>
<keyword evidence="13" id="KW-0032">Aminotransferase</keyword>
<dbReference type="InterPro" id="IPR001544">
    <property type="entry name" value="Aminotrans_IV"/>
</dbReference>